<reference evidence="8 9" key="1">
    <citation type="journal article" date="2017" name="Gigascience">
        <title>Draft genome of the honey bee ectoparasitic mite, Tropilaelaps mercedesae, is shaped by the parasitic life history.</title>
        <authorList>
            <person name="Dong X."/>
            <person name="Armstrong S.D."/>
            <person name="Xia D."/>
            <person name="Makepeace B.L."/>
            <person name="Darby A.C."/>
            <person name="Kadowaki T."/>
        </authorList>
    </citation>
    <scope>NUCLEOTIDE SEQUENCE [LARGE SCALE GENOMIC DNA]</scope>
    <source>
        <strain evidence="8">Wuxi-XJTLU</strain>
    </source>
</reference>
<gene>
    <name evidence="8" type="ORF">BIW11_08723</name>
</gene>
<evidence type="ECO:0000256" key="6">
    <source>
        <dbReference type="SAM" id="MobiDB-lite"/>
    </source>
</evidence>
<keyword evidence="9" id="KW-1185">Reference proteome</keyword>
<feature type="domain" description="LTD" evidence="7">
    <location>
        <begin position="407"/>
        <end position="544"/>
    </location>
</feature>
<dbReference type="GO" id="GO:0051664">
    <property type="term" value="P:nuclear pore localization"/>
    <property type="evidence" value="ECO:0007669"/>
    <property type="project" value="TreeGrafter"/>
</dbReference>
<evidence type="ECO:0000313" key="9">
    <source>
        <dbReference type="Proteomes" id="UP000192247"/>
    </source>
</evidence>
<dbReference type="Proteomes" id="UP000192247">
    <property type="component" value="Unassembled WGS sequence"/>
</dbReference>
<keyword evidence="8" id="KW-0347">Helicase</keyword>
<dbReference type="InterPro" id="IPR036415">
    <property type="entry name" value="Lamin_tail_dom_sf"/>
</dbReference>
<feature type="coiled-coil region" evidence="5">
    <location>
        <begin position="281"/>
        <end position="368"/>
    </location>
</feature>
<feature type="coiled-coil region" evidence="5">
    <location>
        <begin position="128"/>
        <end position="218"/>
    </location>
</feature>
<dbReference type="InterPro" id="IPR039008">
    <property type="entry name" value="IF_rod_dom"/>
</dbReference>
<sequence length="578" mass="66387">MAPGNSAQLRGPLERRVERRNRFIFCKFTLHFHQTHTKCLPVFPFFDNRLARYIDNMNRLQNENQRLQHTVRRVEEQKMSEITSVKGDFQREIQALRALVDEEGKHKALAQAEADNCAKQKERFAQLNVTLQADFDRASRRVGDLEAENAELKSRLDNSTIQLGQRNKENAQLKKQLEEADRALKTATVDVATLRNKLESLKEDNKFMRETHEKELRQAHTLTEEQITEIDGRAQARADTLLEEKIEEFRQVYEIEKSELRRHFDEELKQRLAGYVPAGEHAQMESRLETLTVQLETTRSDLEEKRRLLDQERAWIGQQLRLKDEQIADANARYRELKKEFDDLIDIKDGLQKELDTYRTLLEQEETRLNISDSSGLSARTPSSILTSGSRKRKRLSQAMESTEGQEEIQCVYQNLGPLKVAEHDVRHGKFVTIENTSDEDISLGGWRISHRSGEVEASHKFPPRSRIKANSKMTLWSSDSGATHNPPSDIVLKNISFPTHDNQSGELEVITALYNHEEKEIAKRISKSQRSSKTTVRTFTQGSRSTPQRVSFAPGEVFHVGGGDEGAALDDSRCAIM</sequence>
<dbReference type="SUPFAM" id="SSF64593">
    <property type="entry name" value="Intermediate filament protein, coiled coil region"/>
    <property type="match status" value="1"/>
</dbReference>
<evidence type="ECO:0000256" key="3">
    <source>
        <dbReference type="ARBA" id="ARBA00023054"/>
    </source>
</evidence>
<dbReference type="Pfam" id="PF00038">
    <property type="entry name" value="Filament"/>
    <property type="match status" value="1"/>
</dbReference>
<keyword evidence="8" id="KW-0067">ATP-binding</keyword>
<dbReference type="GO" id="GO:0005882">
    <property type="term" value="C:intermediate filament"/>
    <property type="evidence" value="ECO:0007669"/>
    <property type="project" value="UniProtKB-KW"/>
</dbReference>
<feature type="region of interest" description="Disordered" evidence="6">
    <location>
        <begin position="526"/>
        <end position="550"/>
    </location>
</feature>
<evidence type="ECO:0000313" key="8">
    <source>
        <dbReference type="EMBL" id="OQR74979.1"/>
    </source>
</evidence>
<dbReference type="GO" id="GO:0006998">
    <property type="term" value="P:nuclear envelope organization"/>
    <property type="evidence" value="ECO:0007669"/>
    <property type="project" value="TreeGrafter"/>
</dbReference>
<feature type="compositionally biased region" description="Polar residues" evidence="6">
    <location>
        <begin position="372"/>
        <end position="389"/>
    </location>
</feature>
<dbReference type="Pfam" id="PF00932">
    <property type="entry name" value="LTD"/>
    <property type="match status" value="1"/>
</dbReference>
<dbReference type="Gene3D" id="1.20.5.1160">
    <property type="entry name" value="Vasodilator-stimulated phosphoprotein"/>
    <property type="match status" value="1"/>
</dbReference>
<proteinExistence type="predicted"/>
<dbReference type="GO" id="GO:0031507">
    <property type="term" value="P:heterochromatin formation"/>
    <property type="evidence" value="ECO:0007669"/>
    <property type="project" value="TreeGrafter"/>
</dbReference>
<dbReference type="Gene3D" id="1.20.5.170">
    <property type="match status" value="1"/>
</dbReference>
<keyword evidence="4" id="KW-0539">Nucleus</keyword>
<dbReference type="Gene3D" id="2.60.40.1260">
    <property type="entry name" value="Lamin Tail domain"/>
    <property type="match status" value="1"/>
</dbReference>
<dbReference type="SUPFAM" id="SSF74853">
    <property type="entry name" value="Lamin A/C globular tail domain"/>
    <property type="match status" value="1"/>
</dbReference>
<evidence type="ECO:0000256" key="2">
    <source>
        <dbReference type="ARBA" id="ARBA00022754"/>
    </source>
</evidence>
<keyword evidence="2" id="KW-0403">Intermediate filament</keyword>
<dbReference type="AlphaFoldDB" id="A0A1V9XN94"/>
<comment type="subcellular location">
    <subcellularLocation>
        <location evidence="1">Nucleus</location>
    </subcellularLocation>
</comment>
<feature type="compositionally biased region" description="Polar residues" evidence="6">
    <location>
        <begin position="529"/>
        <end position="550"/>
    </location>
</feature>
<keyword evidence="8" id="KW-0547">Nucleotide-binding</keyword>
<dbReference type="OrthoDB" id="102442at2759"/>
<evidence type="ECO:0000256" key="4">
    <source>
        <dbReference type="ARBA" id="ARBA00023242"/>
    </source>
</evidence>
<protein>
    <submittedName>
        <fullName evidence="8">ATP-dependent RNA helicase DRS1-like</fullName>
    </submittedName>
</protein>
<dbReference type="GO" id="GO:0005652">
    <property type="term" value="C:nuclear lamina"/>
    <property type="evidence" value="ECO:0007669"/>
    <property type="project" value="TreeGrafter"/>
</dbReference>
<organism evidence="8 9">
    <name type="scientific">Tropilaelaps mercedesae</name>
    <dbReference type="NCBI Taxonomy" id="418985"/>
    <lineage>
        <taxon>Eukaryota</taxon>
        <taxon>Metazoa</taxon>
        <taxon>Ecdysozoa</taxon>
        <taxon>Arthropoda</taxon>
        <taxon>Chelicerata</taxon>
        <taxon>Arachnida</taxon>
        <taxon>Acari</taxon>
        <taxon>Parasitiformes</taxon>
        <taxon>Mesostigmata</taxon>
        <taxon>Gamasina</taxon>
        <taxon>Dermanyssoidea</taxon>
        <taxon>Laelapidae</taxon>
        <taxon>Tropilaelaps</taxon>
    </lineage>
</organism>
<keyword evidence="8" id="KW-0378">Hydrolase</keyword>
<dbReference type="InParanoid" id="A0A1V9XN94"/>
<dbReference type="GO" id="GO:0005200">
    <property type="term" value="F:structural constituent of cytoskeleton"/>
    <property type="evidence" value="ECO:0007669"/>
    <property type="project" value="TreeGrafter"/>
</dbReference>
<dbReference type="PANTHER" id="PTHR45721:SF11">
    <property type="entry name" value="LAMIN DM0-RELATED"/>
    <property type="match status" value="1"/>
</dbReference>
<feature type="coiled-coil region" evidence="5">
    <location>
        <begin position="50"/>
        <end position="77"/>
    </location>
</feature>
<dbReference type="FunCoup" id="A0A1V9XN94">
    <property type="interactions" value="1307"/>
</dbReference>
<dbReference type="InterPro" id="IPR001322">
    <property type="entry name" value="Lamin_tail_dom"/>
</dbReference>
<name>A0A1V9XN94_9ACAR</name>
<dbReference type="EMBL" id="MNPL01007051">
    <property type="protein sequence ID" value="OQR74979.1"/>
    <property type="molecule type" value="Genomic_DNA"/>
</dbReference>
<comment type="caution">
    <text evidence="8">The sequence shown here is derived from an EMBL/GenBank/DDBJ whole genome shotgun (WGS) entry which is preliminary data.</text>
</comment>
<dbReference type="GO" id="GO:0004386">
    <property type="term" value="F:helicase activity"/>
    <property type="evidence" value="ECO:0007669"/>
    <property type="project" value="UniProtKB-KW"/>
</dbReference>
<accession>A0A1V9XN94</accession>
<evidence type="ECO:0000256" key="1">
    <source>
        <dbReference type="ARBA" id="ARBA00004123"/>
    </source>
</evidence>
<evidence type="ECO:0000259" key="7">
    <source>
        <dbReference type="PROSITE" id="PS51841"/>
    </source>
</evidence>
<evidence type="ECO:0000256" key="5">
    <source>
        <dbReference type="SAM" id="Coils"/>
    </source>
</evidence>
<dbReference type="GO" id="GO:0007097">
    <property type="term" value="P:nuclear migration"/>
    <property type="evidence" value="ECO:0007669"/>
    <property type="project" value="TreeGrafter"/>
</dbReference>
<dbReference type="PANTHER" id="PTHR45721">
    <property type="entry name" value="LAMIN DM0-RELATED"/>
    <property type="match status" value="1"/>
</dbReference>
<feature type="region of interest" description="Disordered" evidence="6">
    <location>
        <begin position="372"/>
        <end position="402"/>
    </location>
</feature>
<keyword evidence="3 5" id="KW-0175">Coiled coil</keyword>
<dbReference type="GO" id="GO:0090435">
    <property type="term" value="P:protein localization to nuclear envelope"/>
    <property type="evidence" value="ECO:0007669"/>
    <property type="project" value="TreeGrafter"/>
</dbReference>
<dbReference type="STRING" id="418985.A0A1V9XN94"/>
<dbReference type="PROSITE" id="PS51841">
    <property type="entry name" value="LTD"/>
    <property type="match status" value="1"/>
</dbReference>